<evidence type="ECO:0000313" key="2">
    <source>
        <dbReference type="EMBL" id="KAF9329473.1"/>
    </source>
</evidence>
<sequence>MTLPENQASPAGQSFKSQDDMLLVSLSTHLCAESDKRFVYWKDIEETFESVFYLQDRSDERLLFMIDDNAELHIPLRIEHDPDDDYTVVYINSQRPQSDIYQGNASIPTPIHLFDPLERLFTTTKYLFDRLKLTPNAARATFLQLVANARHYHALLVQEIRGLDEFGFRAQFPRTDRTSVLKRVQKLDEQVPEWDYRNICFNMFYGDHGKWDYATSKLFVVLPSDPDSLDDNNPSTHKFRLYFLCDNSMDALARRGMPQHVHLSNHPGYILKRPQEFFEKYGDYVLRLLQLVRLGYSDNAYDIPAIDTFNILWKFKAHAGINLDRDTIRSLVEKAISHIEKISPPKWIMEPGLTRIQSAAIKDFLDVQCGDNAEGNLHRHIDSRQCVSWRCHRHKDQYFAQKPLEAFKAHVGRRRGHIDMQQARLRVELQTHRESIEFQRLLTIIRQPFNLSIKLNWNATRSFVEKFCQDVAQLKTVAMDIDGITPSIYPQGFVHYTHNIFADKVLPETGLQLITLLNYPRPHEQCIHIGNFSLQSRLSPLRSSHSWVELRADLDRCSKLVFKAQVASECEAAAAELHLVQKKHELSDTTSITIHDDKWAAVFDLKELAVIEAYSQDAECPRAIRSSRSLRRLTVDLKDLEFDKQFFQIVNANTGLQYLNVAYHGKTVFAYIEYMIKSWRESPSPYCLTLIDRLEDTRGRIVAQMMVRRPDSGNFDVDSTLPSTRKGKHGGPPPDIRFVKWDEDQACTLVDYHAMFLDMATLQHPSTLRLLTVDTSRLSGDGLDSIRNVLRRSRLEHLNLVCKPVDPTLSHSISEALRAIPWGTLKSLVLSGNDTNGCMELCPTPEEPRLLHFQIYGTGSAPQELTHSSALLIHQLASESLLEKMVIKGVQLQDPSDWIVIVDAPDPTRLKKIELCENSMSQLRSNTVAAVLYDSKFKTRAGTNAWVPVTKVQSLQDVFARNEIPQRARDRVFQMPITTSRILDGIQTPVVTYEMAYDAETQTAVSMSEMPDDAGSQTSVATSEISDDAESQTSVATSEMSDDAETQSSVATSEMSDDAEIQTSVAPSDTTSDIEIQALSSSSGLVSDAETQVPRAVPQSAQEIVSQTSVTPLKMASDTATRMAAIASEISGDSEAQTAVAASETSNGSEPRMLSVIHPTNNDNATRDGLATSQNMAKTRKASRWRRICHWCRQYRCW</sequence>
<gene>
    <name evidence="2" type="ORF">BG006_007459</name>
</gene>
<protein>
    <submittedName>
        <fullName evidence="2">Uncharacterized protein</fullName>
    </submittedName>
</protein>
<comment type="caution">
    <text evidence="2">The sequence shown here is derived from an EMBL/GenBank/DDBJ whole genome shotgun (WGS) entry which is preliminary data.</text>
</comment>
<feature type="compositionally biased region" description="Polar residues" evidence="1">
    <location>
        <begin position="1061"/>
        <end position="1073"/>
    </location>
</feature>
<reference evidence="2" key="1">
    <citation type="journal article" date="2020" name="Fungal Divers.">
        <title>Resolving the Mortierellaceae phylogeny through synthesis of multi-gene phylogenetics and phylogenomics.</title>
        <authorList>
            <person name="Vandepol N."/>
            <person name="Liber J."/>
            <person name="Desiro A."/>
            <person name="Na H."/>
            <person name="Kennedy M."/>
            <person name="Barry K."/>
            <person name="Grigoriev I.V."/>
            <person name="Miller A.N."/>
            <person name="O'Donnell K."/>
            <person name="Stajich J.E."/>
            <person name="Bonito G."/>
        </authorList>
    </citation>
    <scope>NUCLEOTIDE SEQUENCE</scope>
    <source>
        <strain evidence="2">NVP1</strain>
    </source>
</reference>
<feature type="compositionally biased region" description="Polar residues" evidence="1">
    <location>
        <begin position="1015"/>
        <end position="1024"/>
    </location>
</feature>
<dbReference type="SUPFAM" id="SSF52047">
    <property type="entry name" value="RNI-like"/>
    <property type="match status" value="1"/>
</dbReference>
<proteinExistence type="predicted"/>
<dbReference type="InterPro" id="IPR032675">
    <property type="entry name" value="LRR_dom_sf"/>
</dbReference>
<dbReference type="Gene3D" id="3.80.10.10">
    <property type="entry name" value="Ribonuclease Inhibitor"/>
    <property type="match status" value="1"/>
</dbReference>
<organism evidence="2 3">
    <name type="scientific">Podila minutissima</name>
    <dbReference type="NCBI Taxonomy" id="64525"/>
    <lineage>
        <taxon>Eukaryota</taxon>
        <taxon>Fungi</taxon>
        <taxon>Fungi incertae sedis</taxon>
        <taxon>Mucoromycota</taxon>
        <taxon>Mortierellomycotina</taxon>
        <taxon>Mortierellomycetes</taxon>
        <taxon>Mortierellales</taxon>
        <taxon>Mortierellaceae</taxon>
        <taxon>Podila</taxon>
    </lineage>
</organism>
<accession>A0A9P5SJR1</accession>
<dbReference type="AlphaFoldDB" id="A0A9P5SJR1"/>
<dbReference type="EMBL" id="JAAAUY010000472">
    <property type="protein sequence ID" value="KAF9329473.1"/>
    <property type="molecule type" value="Genomic_DNA"/>
</dbReference>
<feature type="region of interest" description="Disordered" evidence="1">
    <location>
        <begin position="713"/>
        <end position="735"/>
    </location>
</feature>
<name>A0A9P5SJR1_9FUNG</name>
<feature type="region of interest" description="Disordered" evidence="1">
    <location>
        <begin position="1007"/>
        <end position="1073"/>
    </location>
</feature>
<keyword evidence="3" id="KW-1185">Reference proteome</keyword>
<evidence type="ECO:0000256" key="1">
    <source>
        <dbReference type="SAM" id="MobiDB-lite"/>
    </source>
</evidence>
<dbReference type="Proteomes" id="UP000696485">
    <property type="component" value="Unassembled WGS sequence"/>
</dbReference>
<evidence type="ECO:0000313" key="3">
    <source>
        <dbReference type="Proteomes" id="UP000696485"/>
    </source>
</evidence>